<comment type="caution">
    <text evidence="4">The sequence shown here is derived from an EMBL/GenBank/DDBJ whole genome shotgun (WGS) entry which is preliminary data.</text>
</comment>
<dbReference type="EMBL" id="JANIEX010000016">
    <property type="protein sequence ID" value="KAJ3576236.1"/>
    <property type="molecule type" value="Genomic_DNA"/>
</dbReference>
<reference evidence="4" key="1">
    <citation type="submission" date="2022-07" db="EMBL/GenBank/DDBJ databases">
        <title>Genome Sequence of Leucocoprinus birnbaumii.</title>
        <authorList>
            <person name="Buettner E."/>
        </authorList>
    </citation>
    <scope>NUCLEOTIDE SEQUENCE</scope>
    <source>
        <strain evidence="4">VT141</strain>
    </source>
</reference>
<protein>
    <submittedName>
        <fullName evidence="4">Uncharacterized protein</fullName>
    </submittedName>
</protein>
<feature type="transmembrane region" description="Helical" evidence="2">
    <location>
        <begin position="322"/>
        <end position="344"/>
    </location>
</feature>
<evidence type="ECO:0000256" key="1">
    <source>
        <dbReference type="SAM" id="MobiDB-lite"/>
    </source>
</evidence>
<accession>A0AAD5W2M6</accession>
<keyword evidence="3" id="KW-0732">Signal</keyword>
<keyword evidence="2" id="KW-0812">Transmembrane</keyword>
<feature type="transmembrane region" description="Helical" evidence="2">
    <location>
        <begin position="545"/>
        <end position="567"/>
    </location>
</feature>
<evidence type="ECO:0000256" key="3">
    <source>
        <dbReference type="SAM" id="SignalP"/>
    </source>
</evidence>
<feature type="transmembrane region" description="Helical" evidence="2">
    <location>
        <begin position="266"/>
        <end position="286"/>
    </location>
</feature>
<evidence type="ECO:0000313" key="5">
    <source>
        <dbReference type="Proteomes" id="UP001213000"/>
    </source>
</evidence>
<feature type="region of interest" description="Disordered" evidence="1">
    <location>
        <begin position="475"/>
        <end position="531"/>
    </location>
</feature>
<dbReference type="Pfam" id="PF08695">
    <property type="entry name" value="Coa1"/>
    <property type="match status" value="1"/>
</dbReference>
<dbReference type="InterPro" id="IPR014807">
    <property type="entry name" value="Coa1"/>
</dbReference>
<evidence type="ECO:0000256" key="2">
    <source>
        <dbReference type="SAM" id="Phobius"/>
    </source>
</evidence>
<feature type="transmembrane region" description="Helical" evidence="2">
    <location>
        <begin position="356"/>
        <end position="380"/>
    </location>
</feature>
<keyword evidence="5" id="KW-1185">Reference proteome</keyword>
<organism evidence="4 5">
    <name type="scientific">Leucocoprinus birnbaumii</name>
    <dbReference type="NCBI Taxonomy" id="56174"/>
    <lineage>
        <taxon>Eukaryota</taxon>
        <taxon>Fungi</taxon>
        <taxon>Dikarya</taxon>
        <taxon>Basidiomycota</taxon>
        <taxon>Agaricomycotina</taxon>
        <taxon>Agaricomycetes</taxon>
        <taxon>Agaricomycetidae</taxon>
        <taxon>Agaricales</taxon>
        <taxon>Agaricineae</taxon>
        <taxon>Agaricaceae</taxon>
        <taxon>Leucocoprinus</taxon>
    </lineage>
</organism>
<gene>
    <name evidence="4" type="ORF">NP233_g554</name>
</gene>
<dbReference type="PANTHER" id="PTHR35043">
    <property type="entry name" value="TRANSCRIPTION FACTOR DOMAIN-CONTAINING PROTEIN"/>
    <property type="match status" value="1"/>
</dbReference>
<keyword evidence="2" id="KW-0472">Membrane</keyword>
<feature type="chain" id="PRO_5042106985" evidence="3">
    <location>
        <begin position="17"/>
        <end position="719"/>
    </location>
</feature>
<name>A0AAD5W2M6_9AGAR</name>
<dbReference type="AlphaFoldDB" id="A0AAD5W2M6"/>
<sequence>MSFFLILVAFVQSTTGVSVQTISSGTAIPSTSLTIPGLSKLDSPLCTDPKHSRTLYEIVWHCAATILACTWVAYHPDVPNPEDSRWKKLRRNVRFTLIALLIPEYMTRMALKQRIAAAREREKYNTDHPESTDGLIRTTVKWIFGPGTRWKGHELRGGYVKERKYGETGGEKLESSGHNEKSYVRWTLTHGFLLTMGGLIAYTPESDSQTVITDARQLTSTPFDVPEEFINDRSKRDNLAKFIAILQTTWFIIQCVARWVSHLPVTALEVVTFAYAFLTVSTYTLWWSKPQNIGIPFYLPVPTLPPDPEPGADSHAQTRHGIFFLFCIVAPFGAIHLIPIWLGTFPSSREKYLWEIVSIWLTIYLPAGALIGHCLLRLYIDDRSLQLHLLPSSLTLLPCTYDTRIPLHIDRIGHAFSRVILREYHYHHLSTKAFKGGEHTLPAMATLVRNPLYRHASSSAFTSFRLHVQPRNFASDHPRPVSSSTTEPVVETFSGPSRLRGKPFVRRYATSKSDPRVETYSEPSRPQPYYAKHPPFRDLPKQKRAWPYIVVAAVVGVVGWTAFMTYVTNQEMISSSVVRQIMRSIREDPKLQEALGDAIRPQPEWWLNGDPKINGRDTSPRVERTIDIYRSQAKTPFLKVLAKFQTKPSFEFLDAYTRLRLSASVAGAAALASRFPPPSVPEFFATRRRIIRGSRSRQESPRLLGFRLSPSISISRFTG</sequence>
<keyword evidence="2" id="KW-1133">Transmembrane helix</keyword>
<feature type="signal peptide" evidence="3">
    <location>
        <begin position="1"/>
        <end position="16"/>
    </location>
</feature>
<evidence type="ECO:0000313" key="4">
    <source>
        <dbReference type="EMBL" id="KAJ3576236.1"/>
    </source>
</evidence>
<proteinExistence type="predicted"/>
<dbReference type="PANTHER" id="PTHR35043:SF7">
    <property type="entry name" value="TRANSCRIPTION FACTOR DOMAIN-CONTAINING PROTEIN"/>
    <property type="match status" value="1"/>
</dbReference>
<dbReference type="Proteomes" id="UP001213000">
    <property type="component" value="Unassembled WGS sequence"/>
</dbReference>